<proteinExistence type="predicted"/>
<accession>A0A6G8S082</accession>
<evidence type="ECO:0000256" key="1">
    <source>
        <dbReference type="SAM" id="SignalP"/>
    </source>
</evidence>
<keyword evidence="3" id="KW-1185">Reference proteome</keyword>
<dbReference type="RefSeq" id="WP_166321489.1">
    <property type="nucleotide sequence ID" value="NZ_CP049916.1"/>
</dbReference>
<gene>
    <name evidence="2" type="ORF">G8D99_00215</name>
</gene>
<organism evidence="2 3">
    <name type="scientific">Acinetobacter lanii</name>
    <dbReference type="NCBI Taxonomy" id="2715163"/>
    <lineage>
        <taxon>Bacteria</taxon>
        <taxon>Pseudomonadati</taxon>
        <taxon>Pseudomonadota</taxon>
        <taxon>Gammaproteobacteria</taxon>
        <taxon>Moraxellales</taxon>
        <taxon>Moraxellaceae</taxon>
        <taxon>Acinetobacter</taxon>
    </lineage>
</organism>
<keyword evidence="1" id="KW-0732">Signal</keyword>
<dbReference type="InterPro" id="IPR054658">
    <property type="entry name" value="Extrcyto_LP"/>
</dbReference>
<evidence type="ECO:0000313" key="2">
    <source>
        <dbReference type="EMBL" id="QIO07599.1"/>
    </source>
</evidence>
<name>A0A6G8S082_9GAMM</name>
<reference evidence="2 3" key="1">
    <citation type="submission" date="2020-03" db="EMBL/GenBank/DDBJ databases">
        <authorList>
            <person name="Zhu W."/>
        </authorList>
    </citation>
    <scope>NUCLEOTIDE SEQUENCE [LARGE SCALE GENOMIC DNA]</scope>
    <source>
        <strain evidence="2 3">185</strain>
    </source>
</reference>
<feature type="signal peptide" evidence="1">
    <location>
        <begin position="1"/>
        <end position="19"/>
    </location>
</feature>
<evidence type="ECO:0000313" key="3">
    <source>
        <dbReference type="Proteomes" id="UP000501939"/>
    </source>
</evidence>
<dbReference type="NCBIfam" id="NF045616">
    <property type="entry name" value="Acin_mostly_LP"/>
    <property type="match status" value="1"/>
</dbReference>
<dbReference type="Proteomes" id="UP000501939">
    <property type="component" value="Chromosome"/>
</dbReference>
<protein>
    <submittedName>
        <fullName evidence="2">Uncharacterized protein</fullName>
    </submittedName>
</protein>
<dbReference type="EMBL" id="CP049916">
    <property type="protein sequence ID" value="QIO07599.1"/>
    <property type="molecule type" value="Genomic_DNA"/>
</dbReference>
<dbReference type="KEGG" id="alj:G8D99_00215"/>
<dbReference type="AlphaFoldDB" id="A0A6G8S082"/>
<sequence>MTKKLLSFLLILITQQATAQSFLPLYLSIKENMICVYTHSDARKSMNNDILVYMGKIEKTAAFKTSYSKIYKNIHHPNNEQDCLKIPIRYFQINKPYEVWVEADTVYKRRFCLSNQANKIQFTEIVNGYSCGRDEYDYSGKNFFENILMWLKKILSG</sequence>
<feature type="chain" id="PRO_5026218780" evidence="1">
    <location>
        <begin position="20"/>
        <end position="157"/>
    </location>
</feature>